<dbReference type="InterPro" id="IPR054519">
    <property type="entry name" value="INTS7_C"/>
</dbReference>
<dbReference type="GO" id="GO:0034472">
    <property type="term" value="P:snRNA 3'-end processing"/>
    <property type="evidence" value="ECO:0007669"/>
    <property type="project" value="TreeGrafter"/>
</dbReference>
<dbReference type="GO" id="GO:0032039">
    <property type="term" value="C:integrator complex"/>
    <property type="evidence" value="ECO:0007669"/>
    <property type="project" value="InterPro"/>
</dbReference>
<protein>
    <recommendedName>
        <fullName evidence="4">Integrator complex subunit 7</fullName>
    </recommendedName>
</protein>
<evidence type="ECO:0000256" key="2">
    <source>
        <dbReference type="ARBA" id="ARBA00004496"/>
    </source>
</evidence>
<evidence type="ECO:0000259" key="8">
    <source>
        <dbReference type="Pfam" id="PF24436"/>
    </source>
</evidence>
<evidence type="ECO:0000256" key="5">
    <source>
        <dbReference type="ARBA" id="ARBA00022490"/>
    </source>
</evidence>
<evidence type="ECO:0000256" key="1">
    <source>
        <dbReference type="ARBA" id="ARBA00004123"/>
    </source>
</evidence>
<dbReference type="PANTHER" id="PTHR13322">
    <property type="entry name" value="C1ORF73 PROTEIN"/>
    <property type="match status" value="1"/>
</dbReference>
<name>A0A8D8QQM4_9HEMI</name>
<organism evidence="10">
    <name type="scientific">Cacopsylla melanoneura</name>
    <dbReference type="NCBI Taxonomy" id="428564"/>
    <lineage>
        <taxon>Eukaryota</taxon>
        <taxon>Metazoa</taxon>
        <taxon>Ecdysozoa</taxon>
        <taxon>Arthropoda</taxon>
        <taxon>Hexapoda</taxon>
        <taxon>Insecta</taxon>
        <taxon>Pterygota</taxon>
        <taxon>Neoptera</taxon>
        <taxon>Paraneoptera</taxon>
        <taxon>Hemiptera</taxon>
        <taxon>Sternorrhyncha</taxon>
        <taxon>Psylloidea</taxon>
        <taxon>Psyllidae</taxon>
        <taxon>Psyllinae</taxon>
        <taxon>Cacopsylla</taxon>
    </lineage>
</organism>
<evidence type="ECO:0000259" key="7">
    <source>
        <dbReference type="Pfam" id="PF22965"/>
    </source>
</evidence>
<evidence type="ECO:0000313" key="10">
    <source>
        <dbReference type="EMBL" id="CAG6636474.1"/>
    </source>
</evidence>
<dbReference type="EMBL" id="HBUF01348246">
    <property type="protein sequence ID" value="CAG6711462.1"/>
    <property type="molecule type" value="Transcribed_RNA"/>
</dbReference>
<proteinExistence type="inferred from homology"/>
<keyword evidence="5" id="KW-0963">Cytoplasm</keyword>
<dbReference type="PANTHER" id="PTHR13322:SF2">
    <property type="entry name" value="INTEGRATOR COMPLEX SUBUNIT 7"/>
    <property type="match status" value="1"/>
</dbReference>
<evidence type="ECO:0000256" key="3">
    <source>
        <dbReference type="ARBA" id="ARBA00008565"/>
    </source>
</evidence>
<comment type="subcellular location">
    <subcellularLocation>
        <location evidence="2">Cytoplasm</location>
    </subcellularLocation>
    <subcellularLocation>
        <location evidence="1">Nucleus</location>
    </subcellularLocation>
</comment>
<dbReference type="SUPFAM" id="SSF48371">
    <property type="entry name" value="ARM repeat"/>
    <property type="match status" value="1"/>
</dbReference>
<comment type="similarity">
    <text evidence="3">Belongs to the Integrator subunit 7 family.</text>
</comment>
<dbReference type="EMBL" id="HBUF01094337">
    <property type="protein sequence ID" value="CAG6636474.1"/>
    <property type="molecule type" value="Transcribed_RNA"/>
</dbReference>
<dbReference type="EMBL" id="HBUF01094338">
    <property type="protein sequence ID" value="CAG6636475.1"/>
    <property type="molecule type" value="Transcribed_RNA"/>
</dbReference>
<dbReference type="AlphaFoldDB" id="A0A8D8QQM4"/>
<feature type="domain" description="Integrator complex subunit 7 helical bundle" evidence="9">
    <location>
        <begin position="514"/>
        <end position="693"/>
    </location>
</feature>
<dbReference type="GO" id="GO:0005737">
    <property type="term" value="C:cytoplasm"/>
    <property type="evidence" value="ECO:0007669"/>
    <property type="project" value="UniProtKB-SubCell"/>
</dbReference>
<keyword evidence="6" id="KW-0539">Nucleus</keyword>
<feature type="domain" description="Integrator complex subunit 7 N-terminal" evidence="8">
    <location>
        <begin position="27"/>
        <end position="513"/>
    </location>
</feature>
<evidence type="ECO:0000256" key="4">
    <source>
        <dbReference type="ARBA" id="ARBA00015336"/>
    </source>
</evidence>
<dbReference type="InterPro" id="IPR033060">
    <property type="entry name" value="INTS7"/>
</dbReference>
<reference evidence="10" key="1">
    <citation type="submission" date="2021-05" db="EMBL/GenBank/DDBJ databases">
        <authorList>
            <person name="Alioto T."/>
            <person name="Alioto T."/>
            <person name="Gomez Garrido J."/>
        </authorList>
    </citation>
    <scope>NUCLEOTIDE SEQUENCE</scope>
</reference>
<evidence type="ECO:0000256" key="6">
    <source>
        <dbReference type="ARBA" id="ARBA00023242"/>
    </source>
</evidence>
<evidence type="ECO:0000259" key="9">
    <source>
        <dbReference type="Pfam" id="PF24437"/>
    </source>
</evidence>
<dbReference type="InterPro" id="IPR016024">
    <property type="entry name" value="ARM-type_fold"/>
</dbReference>
<dbReference type="Pfam" id="PF24436">
    <property type="entry name" value="INTS7_N"/>
    <property type="match status" value="1"/>
</dbReference>
<feature type="domain" description="Integrator complex subunit 7 C-terminal" evidence="7">
    <location>
        <begin position="779"/>
        <end position="896"/>
    </location>
</feature>
<accession>A0A8D8QQM4</accession>
<dbReference type="InterPro" id="IPR056517">
    <property type="entry name" value="INTS7_HB"/>
</dbReference>
<dbReference type="Pfam" id="PF24437">
    <property type="entry name" value="INTS7_HB"/>
    <property type="match status" value="1"/>
</dbReference>
<dbReference type="Pfam" id="PF22965">
    <property type="entry name" value="INTS7_C"/>
    <property type="match status" value="1"/>
</dbReference>
<dbReference type="EMBL" id="HBUF01210343">
    <property type="protein sequence ID" value="CAG6665375.1"/>
    <property type="molecule type" value="Transcribed_RNA"/>
</dbReference>
<sequence>MTLLGSRLSVTLDSSLGDNEQDANSALAELEKGLRSSKIGEQCEAIVRFPTLFEKYPFPILINSSFLKLADVFRGGNNFLRFWILRVCQQSEKHLDKILNIDEFVKRIFAVIHSNDPIARALSLKVLGSVAGIIPGHAQIHHSVRSSLDSNNMVEVEAAIYAAIQFAAVSKTFAVSMCNKMSTMIQGLSTPVNMKLQLIPVLQHMHHDTTTAAMVRILCTQLLKNYPAARDFTLVILNTLTELSLATLVDIPSQVSLVLDAGYSDIETGIIKLAKRPQCWTNPTIERLVEIIQTLPLRRTPALLHVLVILTRSPGIVHSHHDRKSKLMSLAHDMALSCNLLVAVKSVQIITNIVSYCYKEGLPVSPDSIFVLEALLLVLAVSDTTTPYILKTALKCTVSLCQSNLSLCSQFVDLIGNQMLNESNTQSALLCEALAAIGNLEPQVLKPFQPSILKKLNHGHYNQSKTMLYTLLFQIHAGSNFAQSNFLQYISPLNSIPLWDIYKVARSAARYGHHNICLYILNNISHKICSENLYFWLISFQYLSQGENFLKTGTEGENRNVYIENLEKSITCYCKALSSLKAANVFTNQVIEYVNLRCELLQDVSRLLATCNSLCTTPPPAIASTVAQTTRDDLHRFGHITTQLRKRSLEFHALIESYDRLYELCFDLDNSSLLNIKIFKYMSSLLEYSINMIVCTNNQYMEQPLLDIEDVDSLSLEHKIMIKYCNEILQLTKLNFNAMPKVITHKKINIVKRQCQILMDTPMCFPRFIFQSLQSTQIKLSIQPERKFNTQGTETVTIQNSHELIIKVEGVIEKMSRVPQFRSIKNVRIHLNSQLLMRSVHDASKLPDASAVKALKQEVPAHNDFFTAEFLLSFQIGGSHQIQISASLVDLEDKTWHTGPRHTLTVKVHDEIHHNRPGVSN</sequence>
<dbReference type="InterPro" id="IPR056516">
    <property type="entry name" value="INTS7_N"/>
</dbReference>